<accession>A0A2V3U8Q2</accession>
<dbReference type="PANTHER" id="PTHR30605">
    <property type="entry name" value="ANHYDRO-N-ACETYLMURAMIC ACID KINASE"/>
    <property type="match status" value="1"/>
</dbReference>
<dbReference type="OrthoDB" id="9763949at2"/>
<dbReference type="SUPFAM" id="SSF53067">
    <property type="entry name" value="Actin-like ATPase domain"/>
    <property type="match status" value="1"/>
</dbReference>
<dbReference type="GO" id="GO:0009254">
    <property type="term" value="P:peptidoglycan turnover"/>
    <property type="evidence" value="ECO:0007669"/>
    <property type="project" value="UniProtKB-UniRule"/>
</dbReference>
<dbReference type="RefSeq" id="WP_110374530.1">
    <property type="nucleotide sequence ID" value="NZ_CAKNFM010000006.1"/>
</dbReference>
<dbReference type="GO" id="GO:0005524">
    <property type="term" value="F:ATP binding"/>
    <property type="evidence" value="ECO:0007669"/>
    <property type="project" value="UniProtKB-UniRule"/>
</dbReference>
<keyword evidence="2" id="KW-0808">Transferase</keyword>
<dbReference type="PANTHER" id="PTHR30605:SF0">
    <property type="entry name" value="ANHYDRO-N-ACETYLMURAMIC ACID KINASE"/>
    <property type="match status" value="1"/>
</dbReference>
<gene>
    <name evidence="2" type="primary">anmK</name>
    <name evidence="3" type="ORF">C7450_104239</name>
</gene>
<dbReference type="Proteomes" id="UP000248021">
    <property type="component" value="Unassembled WGS sequence"/>
</dbReference>
<keyword evidence="4" id="KW-1185">Reference proteome</keyword>
<evidence type="ECO:0000313" key="3">
    <source>
        <dbReference type="EMBL" id="PXW60187.1"/>
    </source>
</evidence>
<keyword evidence="2 3" id="KW-0418">Kinase</keyword>
<dbReference type="HAMAP" id="MF_01270">
    <property type="entry name" value="AnhMurNAc_kinase"/>
    <property type="match status" value="1"/>
</dbReference>
<comment type="pathway">
    <text evidence="2">Amino-sugar metabolism; 1,6-anhydro-N-acetylmuramate degradation.</text>
</comment>
<dbReference type="AlphaFoldDB" id="A0A2V3U8Q2"/>
<comment type="catalytic activity">
    <reaction evidence="2">
        <text>1,6-anhydro-N-acetyl-beta-muramate + ATP + H2O = N-acetyl-D-muramate 6-phosphate + ADP + H(+)</text>
        <dbReference type="Rhea" id="RHEA:24952"/>
        <dbReference type="ChEBI" id="CHEBI:15377"/>
        <dbReference type="ChEBI" id="CHEBI:15378"/>
        <dbReference type="ChEBI" id="CHEBI:30616"/>
        <dbReference type="ChEBI" id="CHEBI:58690"/>
        <dbReference type="ChEBI" id="CHEBI:58722"/>
        <dbReference type="ChEBI" id="CHEBI:456216"/>
        <dbReference type="EC" id="2.7.1.170"/>
    </reaction>
</comment>
<dbReference type="InterPro" id="IPR043129">
    <property type="entry name" value="ATPase_NBD"/>
</dbReference>
<dbReference type="NCBIfam" id="NF007141">
    <property type="entry name" value="PRK09585.1-5"/>
    <property type="match status" value="1"/>
</dbReference>
<comment type="function">
    <text evidence="2">Catalyzes the specific phosphorylation of 1,6-anhydro-N-acetylmuramic acid (anhMurNAc) with the simultaneous cleavage of the 1,6-anhydro ring, generating MurNAc-6-P. Is required for the utilization of anhMurNAc either imported from the medium or derived from its own cell wall murein, and thus plays a role in cell wall recycling.</text>
</comment>
<dbReference type="GO" id="GO:0016773">
    <property type="term" value="F:phosphotransferase activity, alcohol group as acceptor"/>
    <property type="evidence" value="ECO:0007669"/>
    <property type="project" value="UniProtKB-UniRule"/>
</dbReference>
<proteinExistence type="inferred from homology"/>
<keyword evidence="2" id="KW-0547">Nucleotide-binding</keyword>
<dbReference type="Gene3D" id="3.30.420.40">
    <property type="match status" value="2"/>
</dbReference>
<organism evidence="3 4">
    <name type="scientific">Chelatococcus asaccharovorans</name>
    <dbReference type="NCBI Taxonomy" id="28210"/>
    <lineage>
        <taxon>Bacteria</taxon>
        <taxon>Pseudomonadati</taxon>
        <taxon>Pseudomonadota</taxon>
        <taxon>Alphaproteobacteria</taxon>
        <taxon>Hyphomicrobiales</taxon>
        <taxon>Chelatococcaceae</taxon>
        <taxon>Chelatococcus</taxon>
    </lineage>
</organism>
<evidence type="ECO:0000256" key="2">
    <source>
        <dbReference type="HAMAP-Rule" id="MF_01270"/>
    </source>
</evidence>
<dbReference type="UniPathway" id="UPA00544"/>
<dbReference type="GO" id="GO:0016301">
    <property type="term" value="F:kinase activity"/>
    <property type="evidence" value="ECO:0007669"/>
    <property type="project" value="UniProtKB-KW"/>
</dbReference>
<comment type="similarity">
    <text evidence="2">Belongs to the anhydro-N-acetylmuramic acid kinase family.</text>
</comment>
<comment type="caution">
    <text evidence="2">Lacks conserved residue(s) required for the propagation of feature annotation.</text>
</comment>
<dbReference type="InterPro" id="IPR005338">
    <property type="entry name" value="Anhydro_N_Ac-Mur_kinase"/>
</dbReference>
<dbReference type="EC" id="2.7.1.170" evidence="2"/>
<reference evidence="3 4" key="1">
    <citation type="submission" date="2018-05" db="EMBL/GenBank/DDBJ databases">
        <title>Genomic Encyclopedia of Type Strains, Phase IV (KMG-IV): sequencing the most valuable type-strain genomes for metagenomic binning, comparative biology and taxonomic classification.</title>
        <authorList>
            <person name="Goeker M."/>
        </authorList>
    </citation>
    <scope>NUCLEOTIDE SEQUENCE [LARGE SCALE GENOMIC DNA]</scope>
    <source>
        <strain evidence="3 4">DSM 6462</strain>
    </source>
</reference>
<evidence type="ECO:0000313" key="4">
    <source>
        <dbReference type="Proteomes" id="UP000248021"/>
    </source>
</evidence>
<comment type="pathway">
    <text evidence="2">Cell wall biogenesis; peptidoglycan recycling.</text>
</comment>
<sequence length="375" mass="39798">MKPGWAIGLMTGTVLDGFIDIAMIRTDGEGIDAFGPSELAPYPTDIRALLEKTFEAALEWRFSGPEPAIFREAEVALTEAQSNAVNIFLDKHGYKASDIATIGFHGQTVLHIAPAGGKRGYTRQLGDGEMMSRIIGTDVVYDFRSADMDAGGHGAPLSAIYHKAMLRKIHADGDTAILNLGGVANITWCDGDEMVAFDTGPANAPVNDWIKMHTGADMDMDGAIGASGTVDEARLRELLKHPFLSMAYPKSLDRFDFLASMAEGLNLADGAATLTAFTAGSVGKALDILPRRPKRIIVCGGGRKNPNMMKELGKRTGAEILPAESVGLRGDAVEAECFAYLAMRSICGLPFSYPLTTGVATPQTGGRLAKAAMAA</sequence>
<protein>
    <recommendedName>
        <fullName evidence="2">Anhydro-N-acetylmuramic acid kinase</fullName>
        <ecNumber evidence="2">2.7.1.170</ecNumber>
    </recommendedName>
    <alternativeName>
        <fullName evidence="2">AnhMurNAc kinase</fullName>
    </alternativeName>
</protein>
<keyword evidence="2" id="KW-0067">ATP-binding</keyword>
<name>A0A2V3U8Q2_9HYPH</name>
<dbReference type="GO" id="GO:0097175">
    <property type="term" value="P:1,6-anhydro-N-acetyl-beta-muramic acid catabolic process"/>
    <property type="evidence" value="ECO:0007669"/>
    <property type="project" value="UniProtKB-UniRule"/>
</dbReference>
<dbReference type="EMBL" id="QJJK01000004">
    <property type="protein sequence ID" value="PXW60187.1"/>
    <property type="molecule type" value="Genomic_DNA"/>
</dbReference>
<dbReference type="UniPathway" id="UPA00343"/>
<comment type="caution">
    <text evidence="3">The sequence shown here is derived from an EMBL/GenBank/DDBJ whole genome shotgun (WGS) entry which is preliminary data.</text>
</comment>
<keyword evidence="1 2" id="KW-0119">Carbohydrate metabolism</keyword>
<evidence type="ECO:0000256" key="1">
    <source>
        <dbReference type="ARBA" id="ARBA00023277"/>
    </source>
</evidence>
<dbReference type="Pfam" id="PF03702">
    <property type="entry name" value="AnmK"/>
    <property type="match status" value="1"/>
</dbReference>
<dbReference type="GO" id="GO:0006040">
    <property type="term" value="P:amino sugar metabolic process"/>
    <property type="evidence" value="ECO:0007669"/>
    <property type="project" value="InterPro"/>
</dbReference>